<keyword evidence="2" id="KW-1185">Reference proteome</keyword>
<protein>
    <submittedName>
        <fullName evidence="1">Uncharacterized protein</fullName>
    </submittedName>
</protein>
<dbReference type="EMBL" id="JAWPEI010000128">
    <property type="protein sequence ID" value="KAK4706212.1"/>
    <property type="molecule type" value="Genomic_DNA"/>
</dbReference>
<reference evidence="1 2" key="1">
    <citation type="submission" date="2023-10" db="EMBL/GenBank/DDBJ databases">
        <title>Genome-Wide Identification Analysis in wild type Solanum Pinnatisectum Reveals Some Genes Defensing Phytophthora Infestans.</title>
        <authorList>
            <person name="Sun C."/>
        </authorList>
    </citation>
    <scope>NUCLEOTIDE SEQUENCE [LARGE SCALE GENOMIC DNA]</scope>
    <source>
        <strain evidence="1">LQN</strain>
        <tissue evidence="1">Leaf</tissue>
    </source>
</reference>
<gene>
    <name evidence="1" type="ORF">R3W88_034228</name>
</gene>
<evidence type="ECO:0000313" key="2">
    <source>
        <dbReference type="Proteomes" id="UP001311915"/>
    </source>
</evidence>
<name>A0AAV9K1U5_9SOLN</name>
<sequence>MCKCRAHGTVPLFGLQSSHLNICYYHQDLNRRPLRPGLHPRFCSDCRPLPLIRASHLPRQSGVGCALKHHPFSGLVDSAGSCYTLLSGFPLP</sequence>
<organism evidence="1 2">
    <name type="scientific">Solanum pinnatisectum</name>
    <name type="common">tansyleaf nightshade</name>
    <dbReference type="NCBI Taxonomy" id="50273"/>
    <lineage>
        <taxon>Eukaryota</taxon>
        <taxon>Viridiplantae</taxon>
        <taxon>Streptophyta</taxon>
        <taxon>Embryophyta</taxon>
        <taxon>Tracheophyta</taxon>
        <taxon>Spermatophyta</taxon>
        <taxon>Magnoliopsida</taxon>
        <taxon>eudicotyledons</taxon>
        <taxon>Gunneridae</taxon>
        <taxon>Pentapetalae</taxon>
        <taxon>asterids</taxon>
        <taxon>lamiids</taxon>
        <taxon>Solanales</taxon>
        <taxon>Solanaceae</taxon>
        <taxon>Solanoideae</taxon>
        <taxon>Solaneae</taxon>
        <taxon>Solanum</taxon>
    </lineage>
</organism>
<proteinExistence type="predicted"/>
<comment type="caution">
    <text evidence="1">The sequence shown here is derived from an EMBL/GenBank/DDBJ whole genome shotgun (WGS) entry which is preliminary data.</text>
</comment>
<accession>A0AAV9K1U5</accession>
<dbReference type="Proteomes" id="UP001311915">
    <property type="component" value="Unassembled WGS sequence"/>
</dbReference>
<evidence type="ECO:0000313" key="1">
    <source>
        <dbReference type="EMBL" id="KAK4706212.1"/>
    </source>
</evidence>
<dbReference type="AlphaFoldDB" id="A0AAV9K1U5"/>